<dbReference type="InterPro" id="IPR008007">
    <property type="entry name" value="Peptidase_M42"/>
</dbReference>
<accession>A0A4U9QWC4</accession>
<dbReference type="EC" id="3.4.11.-" evidence="8"/>
<dbReference type="InterPro" id="IPR023367">
    <property type="entry name" value="Peptidase_M42_dom2"/>
</dbReference>
<reference evidence="8 9" key="1">
    <citation type="submission" date="2019-05" db="EMBL/GenBank/DDBJ databases">
        <authorList>
            <consortium name="Pathogen Informatics"/>
        </authorList>
    </citation>
    <scope>NUCLEOTIDE SEQUENCE [LARGE SCALE GENOMIC DNA]</scope>
    <source>
        <strain evidence="8 9">NCTC503</strain>
    </source>
</reference>
<feature type="binding site" evidence="7">
    <location>
        <position position="215"/>
    </location>
    <ligand>
        <name>Zn(2+)</name>
        <dbReference type="ChEBI" id="CHEBI:29105"/>
        <label>1</label>
    </ligand>
</feature>
<keyword evidence="4 7" id="KW-0479">Metal-binding</keyword>
<dbReference type="RefSeq" id="WP_138209087.1">
    <property type="nucleotide sequence ID" value="NZ_CBCRUQ010000010.1"/>
</dbReference>
<evidence type="ECO:0000256" key="3">
    <source>
        <dbReference type="ARBA" id="ARBA00022670"/>
    </source>
</evidence>
<dbReference type="SUPFAM" id="SSF53187">
    <property type="entry name" value="Zn-dependent exopeptidases"/>
    <property type="match status" value="1"/>
</dbReference>
<dbReference type="PANTHER" id="PTHR32481">
    <property type="entry name" value="AMINOPEPTIDASE"/>
    <property type="match status" value="1"/>
</dbReference>
<proteinExistence type="inferred from homology"/>
<dbReference type="Pfam" id="PF05343">
    <property type="entry name" value="Peptidase_M42"/>
    <property type="match status" value="1"/>
</dbReference>
<dbReference type="AlphaFoldDB" id="A0A4U9QWC4"/>
<name>A0A4U9QWC4_HATHI</name>
<evidence type="ECO:0000256" key="4">
    <source>
        <dbReference type="ARBA" id="ARBA00022723"/>
    </source>
</evidence>
<gene>
    <name evidence="8" type="primary">ysdC_5</name>
    <name evidence="8" type="ORF">NCTC503_00266</name>
</gene>
<dbReference type="GO" id="GO:0006508">
    <property type="term" value="P:proteolysis"/>
    <property type="evidence" value="ECO:0007669"/>
    <property type="project" value="UniProtKB-KW"/>
</dbReference>
<keyword evidence="9" id="KW-1185">Reference proteome</keyword>
<comment type="similarity">
    <text evidence="1 6">Belongs to the peptidase M42 family.</text>
</comment>
<evidence type="ECO:0000256" key="7">
    <source>
        <dbReference type="PIRSR" id="PIRSR001123-2"/>
    </source>
</evidence>
<keyword evidence="2 8" id="KW-0031">Aminopeptidase</keyword>
<sequence length="323" mass="36169">MLDIIKELTLTYGISGEEDEVRNKIINEISDIGDRWWVDHMGNLIIVKKGDSKKRIMLTTNMDTKGLIVSNIMNNGLIKFITLGCQHKVNLYGQYVIFKNDLKGIIIAEKNIENQGFSGEVYIDIGSNSKKETESLVTVGDTAIFYSKFEILRNKILSSSLSNRSLCGVLVQAIKEVKELKNEVYFVFTAQQINGLKSLDVAISQINPEIMLMLDTTFGNILRNINFSIGGGPILNVIDSEIFCNPLIHKLLKEISKENSIKLNEAFNADSVLMSSVDNMLVNNIMGARITVPCQNLGSAFEMMDMNDLEVTKTLVKQFIQKV</sequence>
<dbReference type="PANTHER" id="PTHR32481:SF0">
    <property type="entry name" value="AMINOPEPTIDASE YPDE-RELATED"/>
    <property type="match status" value="1"/>
</dbReference>
<dbReference type="Proteomes" id="UP000308489">
    <property type="component" value="Chromosome 1"/>
</dbReference>
<dbReference type="Gene3D" id="2.40.30.40">
    <property type="entry name" value="Peptidase M42, domain 2"/>
    <property type="match status" value="1"/>
</dbReference>
<dbReference type="GO" id="GO:0046872">
    <property type="term" value="F:metal ion binding"/>
    <property type="evidence" value="ECO:0007669"/>
    <property type="project" value="UniProtKB-UniRule"/>
</dbReference>
<evidence type="ECO:0000256" key="2">
    <source>
        <dbReference type="ARBA" id="ARBA00022438"/>
    </source>
</evidence>
<keyword evidence="5 8" id="KW-0378">Hydrolase</keyword>
<dbReference type="OrthoDB" id="9772053at2"/>
<dbReference type="GO" id="GO:0004177">
    <property type="term" value="F:aminopeptidase activity"/>
    <property type="evidence" value="ECO:0007669"/>
    <property type="project" value="UniProtKB-UniRule"/>
</dbReference>
<evidence type="ECO:0000256" key="5">
    <source>
        <dbReference type="ARBA" id="ARBA00022801"/>
    </source>
</evidence>
<dbReference type="Gene3D" id="3.40.630.10">
    <property type="entry name" value="Zn peptidases"/>
    <property type="match status" value="1"/>
</dbReference>
<dbReference type="EMBL" id="LR590481">
    <property type="protein sequence ID" value="VTQ82955.1"/>
    <property type="molecule type" value="Genomic_DNA"/>
</dbReference>
<dbReference type="KEGG" id="hhw:NCTC503_00266"/>
<evidence type="ECO:0000313" key="8">
    <source>
        <dbReference type="EMBL" id="VTQ82955.1"/>
    </source>
</evidence>
<comment type="cofactor">
    <cofactor evidence="7">
        <name>a divalent metal cation</name>
        <dbReference type="ChEBI" id="CHEBI:60240"/>
    </cofactor>
    <text evidence="7">Binds 2 divalent metal cations per subunit.</text>
</comment>
<keyword evidence="3" id="KW-0645">Protease</keyword>
<evidence type="ECO:0000256" key="6">
    <source>
        <dbReference type="PIRNR" id="PIRNR001123"/>
    </source>
</evidence>
<evidence type="ECO:0000313" key="9">
    <source>
        <dbReference type="Proteomes" id="UP000308489"/>
    </source>
</evidence>
<dbReference type="SUPFAM" id="SSF101821">
    <property type="entry name" value="Aminopeptidase/glucanase lid domain"/>
    <property type="match status" value="1"/>
</dbReference>
<dbReference type="InterPro" id="IPR051464">
    <property type="entry name" value="Peptidase_M42_aminopept"/>
</dbReference>
<evidence type="ECO:0000256" key="1">
    <source>
        <dbReference type="ARBA" id="ARBA00006272"/>
    </source>
</evidence>
<protein>
    <submittedName>
        <fullName evidence="8">Peptidase family protein</fullName>
        <ecNumber evidence="8">3.4.11.-</ecNumber>
    </submittedName>
</protein>
<dbReference type="PIRSF" id="PIRSF001123">
    <property type="entry name" value="PepA_GA"/>
    <property type="match status" value="1"/>
</dbReference>
<organism evidence="8 9">
    <name type="scientific">Hathewaya histolytica</name>
    <name type="common">Clostridium histolyticum</name>
    <dbReference type="NCBI Taxonomy" id="1498"/>
    <lineage>
        <taxon>Bacteria</taxon>
        <taxon>Bacillati</taxon>
        <taxon>Bacillota</taxon>
        <taxon>Clostridia</taxon>
        <taxon>Eubacteriales</taxon>
        <taxon>Clostridiaceae</taxon>
        <taxon>Hathewaya</taxon>
    </lineage>
</organism>